<dbReference type="PANTHER" id="PTHR46696">
    <property type="entry name" value="P450, PUTATIVE (EUROFUNG)-RELATED"/>
    <property type="match status" value="1"/>
</dbReference>
<evidence type="ECO:0000313" key="4">
    <source>
        <dbReference type="Proteomes" id="UP001500908"/>
    </source>
</evidence>
<name>A0ABP7GFH5_9ACTN</name>
<evidence type="ECO:0000256" key="1">
    <source>
        <dbReference type="ARBA" id="ARBA00010617"/>
    </source>
</evidence>
<dbReference type="InterPro" id="IPR017972">
    <property type="entry name" value="Cyt_P450_CS"/>
</dbReference>
<comment type="caution">
    <text evidence="3">The sequence shown here is derived from an EMBL/GenBank/DDBJ whole genome shotgun (WGS) entry which is preliminary data.</text>
</comment>
<reference evidence="4" key="1">
    <citation type="journal article" date="2019" name="Int. J. Syst. Evol. Microbiol.">
        <title>The Global Catalogue of Microorganisms (GCM) 10K type strain sequencing project: providing services to taxonomists for standard genome sequencing and annotation.</title>
        <authorList>
            <consortium name="The Broad Institute Genomics Platform"/>
            <consortium name="The Broad Institute Genome Sequencing Center for Infectious Disease"/>
            <person name="Wu L."/>
            <person name="Ma J."/>
        </authorList>
    </citation>
    <scope>NUCLEOTIDE SEQUENCE [LARGE SCALE GENOMIC DNA]</scope>
    <source>
        <strain evidence="4">JCM 17137</strain>
    </source>
</reference>
<dbReference type="Proteomes" id="UP001500908">
    <property type="component" value="Unassembled WGS sequence"/>
</dbReference>
<evidence type="ECO:0000313" key="3">
    <source>
        <dbReference type="EMBL" id="GAA3759617.1"/>
    </source>
</evidence>
<feature type="region of interest" description="Disordered" evidence="2">
    <location>
        <begin position="58"/>
        <end position="87"/>
    </location>
</feature>
<dbReference type="PROSITE" id="PS00086">
    <property type="entry name" value="CYTOCHROME_P450"/>
    <property type="match status" value="1"/>
</dbReference>
<dbReference type="SUPFAM" id="SSF48264">
    <property type="entry name" value="Cytochrome P450"/>
    <property type="match status" value="1"/>
</dbReference>
<feature type="compositionally biased region" description="Polar residues" evidence="2">
    <location>
        <begin position="70"/>
        <end position="82"/>
    </location>
</feature>
<proteinExistence type="inferred from homology"/>
<sequence length="487" mass="52841">MPLYAAAQSGEHDSLWEELRARYGAVAPVEILPGVSGWLLLGYHENLDALRDRSRFSADPSRCPYAHNGQMPQPSAGQSQRTLAGDGPEHRRLRAPIVDALTRLHAPKVTETINRIASELIDNVATKGTADLIGEYAAPLPALVLNQLFGLDDEYGRLLADLSATLWDGDPESVQWATNQIHAYFAALVARKRASPGNDITSWLLEHPSNLTDKEAAEELTLMWAAGHEPTTHLIGNALRRLLADPEITAAYGGVTLPAEDFIDYVMWVDPPLQTAASRFSAHDLRLGEADIKAGEALLLGFAPAHADPAVSAWQARDVMALAGNRAHLMWGAGAHGCPAQSLAREITTIAIDTVVNQLTNLHLAVDPQRLRWRSSLSVHGLVELPVEFHPRESAQPAEDPQPQHSRKRIFRKRHRAPSRGARYGAPGAAEKKTEPTTVVRAPRTAQQAPPSRGARYGAPAAATQAAEPSRDALDHLLASWRDSKGG</sequence>
<dbReference type="InterPro" id="IPR036396">
    <property type="entry name" value="Cyt_P450_sf"/>
</dbReference>
<gene>
    <name evidence="3" type="ORF">GCM10022402_41930</name>
</gene>
<accession>A0ABP7GFH5</accession>
<dbReference type="Gene3D" id="1.10.630.10">
    <property type="entry name" value="Cytochrome P450"/>
    <property type="match status" value="1"/>
</dbReference>
<dbReference type="EMBL" id="BAABDD010000029">
    <property type="protein sequence ID" value="GAA3759617.1"/>
    <property type="molecule type" value="Genomic_DNA"/>
</dbReference>
<keyword evidence="4" id="KW-1185">Reference proteome</keyword>
<organism evidence="3 4">
    <name type="scientific">Salinactinospora qingdaonensis</name>
    <dbReference type="NCBI Taxonomy" id="702744"/>
    <lineage>
        <taxon>Bacteria</taxon>
        <taxon>Bacillati</taxon>
        <taxon>Actinomycetota</taxon>
        <taxon>Actinomycetes</taxon>
        <taxon>Streptosporangiales</taxon>
        <taxon>Nocardiopsidaceae</taxon>
        <taxon>Salinactinospora</taxon>
    </lineage>
</organism>
<feature type="compositionally biased region" description="Basic residues" evidence="2">
    <location>
        <begin position="405"/>
        <end position="418"/>
    </location>
</feature>
<comment type="similarity">
    <text evidence="1">Belongs to the cytochrome P450 family.</text>
</comment>
<dbReference type="InterPro" id="IPR002397">
    <property type="entry name" value="Cyt_P450_B"/>
</dbReference>
<dbReference type="PANTHER" id="PTHR46696:SF1">
    <property type="entry name" value="CYTOCHROME P450 YJIB-RELATED"/>
    <property type="match status" value="1"/>
</dbReference>
<evidence type="ECO:0000256" key="2">
    <source>
        <dbReference type="SAM" id="MobiDB-lite"/>
    </source>
</evidence>
<protein>
    <submittedName>
        <fullName evidence="3">Cytochrome P450</fullName>
    </submittedName>
</protein>
<feature type="compositionally biased region" description="Low complexity" evidence="2">
    <location>
        <begin position="449"/>
        <end position="468"/>
    </location>
</feature>
<dbReference type="PRINTS" id="PR00359">
    <property type="entry name" value="BP450"/>
</dbReference>
<feature type="region of interest" description="Disordered" evidence="2">
    <location>
        <begin position="392"/>
        <end position="487"/>
    </location>
</feature>